<feature type="repeat" description="PPR" evidence="3">
    <location>
        <begin position="252"/>
        <end position="286"/>
    </location>
</feature>
<dbReference type="InterPro" id="IPR046960">
    <property type="entry name" value="PPR_At4g14850-like_plant"/>
</dbReference>
<dbReference type="PANTHER" id="PTHR47926:SF382">
    <property type="entry name" value="PENTACOTRIPEPTIDE-REPEAT REGION OF PRORP DOMAIN-CONTAINING PROTEIN"/>
    <property type="match status" value="1"/>
</dbReference>
<reference evidence="4" key="1">
    <citation type="submission" date="2020-03" db="EMBL/GenBank/DDBJ databases">
        <title>A high-quality chromosome-level genome assembly of a woody plant with both climbing and erect habits, Rhamnella rubrinervis.</title>
        <authorList>
            <person name="Lu Z."/>
            <person name="Yang Y."/>
            <person name="Zhu X."/>
            <person name="Sun Y."/>
        </authorList>
    </citation>
    <scope>NUCLEOTIDE SEQUENCE</scope>
    <source>
        <strain evidence="4">BYM</strain>
        <tissue evidence="4">Leaf</tissue>
    </source>
</reference>
<dbReference type="PROSITE" id="PS51375">
    <property type="entry name" value="PPR"/>
    <property type="match status" value="6"/>
</dbReference>
<dbReference type="Pfam" id="PF01535">
    <property type="entry name" value="PPR"/>
    <property type="match status" value="2"/>
</dbReference>
<dbReference type="AlphaFoldDB" id="A0A8K0DX00"/>
<dbReference type="FunFam" id="1.25.40.10:FF:000090">
    <property type="entry name" value="Pentatricopeptide repeat-containing protein, chloroplastic"/>
    <property type="match status" value="1"/>
</dbReference>
<dbReference type="FunFam" id="1.25.40.10:FF:000196">
    <property type="entry name" value="Pentatricopeptide repeat-containing protein At4g14850"/>
    <property type="match status" value="1"/>
</dbReference>
<feature type="repeat" description="PPR" evidence="3">
    <location>
        <begin position="585"/>
        <end position="620"/>
    </location>
</feature>
<dbReference type="Pfam" id="PF12854">
    <property type="entry name" value="PPR_1"/>
    <property type="match status" value="1"/>
</dbReference>
<dbReference type="Gene3D" id="1.25.40.10">
    <property type="entry name" value="Tetratricopeptide repeat domain"/>
    <property type="match status" value="6"/>
</dbReference>
<comment type="caution">
    <text evidence="4">The sequence shown here is derived from an EMBL/GenBank/DDBJ whole genome shotgun (WGS) entry which is preliminary data.</text>
</comment>
<dbReference type="GO" id="GO:0009451">
    <property type="term" value="P:RNA modification"/>
    <property type="evidence" value="ECO:0007669"/>
    <property type="project" value="InterPro"/>
</dbReference>
<keyword evidence="5" id="KW-1185">Reference proteome</keyword>
<proteinExistence type="inferred from homology"/>
<dbReference type="NCBIfam" id="TIGR00756">
    <property type="entry name" value="PPR"/>
    <property type="match status" value="6"/>
</dbReference>
<evidence type="ECO:0008006" key="6">
    <source>
        <dbReference type="Google" id="ProtNLM"/>
    </source>
</evidence>
<gene>
    <name evidence="4" type="ORF">FNV43_RR17372</name>
</gene>
<evidence type="ECO:0000256" key="1">
    <source>
        <dbReference type="ARBA" id="ARBA00022737"/>
    </source>
</evidence>
<evidence type="ECO:0000256" key="2">
    <source>
        <dbReference type="ARBA" id="ARBA00061659"/>
    </source>
</evidence>
<evidence type="ECO:0000313" key="5">
    <source>
        <dbReference type="Proteomes" id="UP000796880"/>
    </source>
</evidence>
<comment type="similarity">
    <text evidence="2">Belongs to the PPR family. PCMP-E subfamily.</text>
</comment>
<dbReference type="Pfam" id="PF20431">
    <property type="entry name" value="E_motif"/>
    <property type="match status" value="1"/>
</dbReference>
<feature type="repeat" description="PPR" evidence="3">
    <location>
        <begin position="119"/>
        <end position="153"/>
    </location>
</feature>
<organism evidence="4 5">
    <name type="scientific">Rhamnella rubrinervis</name>
    <dbReference type="NCBI Taxonomy" id="2594499"/>
    <lineage>
        <taxon>Eukaryota</taxon>
        <taxon>Viridiplantae</taxon>
        <taxon>Streptophyta</taxon>
        <taxon>Embryophyta</taxon>
        <taxon>Tracheophyta</taxon>
        <taxon>Spermatophyta</taxon>
        <taxon>Magnoliopsida</taxon>
        <taxon>eudicotyledons</taxon>
        <taxon>Gunneridae</taxon>
        <taxon>Pentapetalae</taxon>
        <taxon>rosids</taxon>
        <taxon>fabids</taxon>
        <taxon>Rosales</taxon>
        <taxon>Rhamnaceae</taxon>
        <taxon>rhamnoid group</taxon>
        <taxon>Rhamneae</taxon>
        <taxon>Rhamnella</taxon>
    </lineage>
</organism>
<feature type="repeat" description="PPR" evidence="3">
    <location>
        <begin position="448"/>
        <end position="482"/>
    </location>
</feature>
<dbReference type="PANTHER" id="PTHR47926">
    <property type="entry name" value="PENTATRICOPEPTIDE REPEAT-CONTAINING PROTEIN"/>
    <property type="match status" value="1"/>
</dbReference>
<dbReference type="GO" id="GO:0003723">
    <property type="term" value="F:RNA binding"/>
    <property type="evidence" value="ECO:0007669"/>
    <property type="project" value="InterPro"/>
</dbReference>
<dbReference type="EMBL" id="VOIH02000008">
    <property type="protein sequence ID" value="KAF3439097.1"/>
    <property type="molecule type" value="Genomic_DNA"/>
</dbReference>
<evidence type="ECO:0000313" key="4">
    <source>
        <dbReference type="EMBL" id="KAF3439097.1"/>
    </source>
</evidence>
<sequence length="730" mass="81530">MKLSFYRESITEGAAEQLLKLNRRLASLTRSNRYSDSLGLFSQINSSQNPRPDHYTLSTVLTACACLRDVVFGNQLHARAIRTGFKAYAHVANTLLSLYAKTEDLNYVKQVFDEIQTPDVYSWTTLLSACTKLGRIEYACELFDKMPRFNVAIWNAIITGCADNGYDGVAIDLFAEMHRTGIRHDNYTFASVLSLCYVENLDFGKQVNSLVIKTGFLCRTSVVNALLTMYFNCECAVDAYKVFEEAEALEHDQITFNVMIDGLVSVGREEEALLMLKEMQNAHFRPTELTFVSIMSSCSTARPACQLHAQAIKFGLEAFTSVSNAAITMYSSCGDLHAACMVFQRLEEKDIISWNTMISSYSQGNNGKFAILAYLEMQREEIKPDEFTFGSLLASSELVEIIKMVQALVYKNGHILKIQVSNALVSAYSKHNKMDLAYQIFQDINPKNLISWNTIISGLLLNGFAMEGLELFSRLLVSENKPNLYTFTIILSICAGISALKQGKQVHGYILRFGFPIDTCLGNALITMYAKCGTLNWSLNVFNAMIERDTVSCNAMISAYAQNGQSKEAVRCFDVMQDLFMVKPDQATFTAVLSACSHAGLVDDGTRIFNSMVNNYGFVPGVDHFSCIIDLLSRGGYLDEAEIIMTSKHFKAHSSIWWSLFSACAAHSNIRLGRIVAGILLETKQDNPSVYVLLANIYAATGQWQEAANVRELMRRTRTVKQPGYSWISS</sequence>
<feature type="repeat" description="PPR" evidence="3">
    <location>
        <begin position="549"/>
        <end position="583"/>
    </location>
</feature>
<dbReference type="Proteomes" id="UP000796880">
    <property type="component" value="Unassembled WGS sequence"/>
</dbReference>
<feature type="repeat" description="PPR" evidence="3">
    <location>
        <begin position="350"/>
        <end position="384"/>
    </location>
</feature>
<accession>A0A8K0DX00</accession>
<dbReference type="Pfam" id="PF13041">
    <property type="entry name" value="PPR_2"/>
    <property type="match status" value="4"/>
</dbReference>
<dbReference type="InterPro" id="IPR046848">
    <property type="entry name" value="E_motif"/>
</dbReference>
<dbReference type="InterPro" id="IPR011990">
    <property type="entry name" value="TPR-like_helical_dom_sf"/>
</dbReference>
<keyword evidence="1" id="KW-0677">Repeat</keyword>
<dbReference type="InterPro" id="IPR002885">
    <property type="entry name" value="PPR_rpt"/>
</dbReference>
<evidence type="ECO:0000256" key="3">
    <source>
        <dbReference type="PROSITE-ProRule" id="PRU00708"/>
    </source>
</evidence>
<name>A0A8K0DX00_9ROSA</name>
<dbReference type="OrthoDB" id="751155at2759"/>
<dbReference type="FunFam" id="1.25.40.10:FF:001174">
    <property type="entry name" value="Pentatricopeptide repeat-containing protein At3g49740"/>
    <property type="match status" value="1"/>
</dbReference>
<protein>
    <recommendedName>
        <fullName evidence="6">Pentatricopeptide repeat-containing protein</fullName>
    </recommendedName>
</protein>